<dbReference type="PROSITE" id="PS00061">
    <property type="entry name" value="ADH_SHORT"/>
    <property type="match status" value="1"/>
</dbReference>
<dbReference type="InterPro" id="IPR036291">
    <property type="entry name" value="NAD(P)-bd_dom_sf"/>
</dbReference>
<dbReference type="Proteomes" id="UP000324800">
    <property type="component" value="Unassembled WGS sequence"/>
</dbReference>
<evidence type="ECO:0000256" key="1">
    <source>
        <dbReference type="ARBA" id="ARBA00006484"/>
    </source>
</evidence>
<dbReference type="CDD" id="cd05233">
    <property type="entry name" value="SDR_c"/>
    <property type="match status" value="1"/>
</dbReference>
<dbReference type="PRINTS" id="PR00081">
    <property type="entry name" value="GDHRDH"/>
</dbReference>
<dbReference type="EMBL" id="SNRW01013109">
    <property type="protein sequence ID" value="KAA6372990.1"/>
    <property type="molecule type" value="Genomic_DNA"/>
</dbReference>
<dbReference type="InterPro" id="IPR002347">
    <property type="entry name" value="SDR_fam"/>
</dbReference>
<dbReference type="AlphaFoldDB" id="A0A5J4US91"/>
<dbReference type="Pfam" id="PF00106">
    <property type="entry name" value="adh_short"/>
    <property type="match status" value="1"/>
</dbReference>
<comment type="similarity">
    <text evidence="1">Belongs to the short-chain dehydrogenases/reductases (SDR) family.</text>
</comment>
<reference evidence="3 4" key="1">
    <citation type="submission" date="2019-03" db="EMBL/GenBank/DDBJ databases">
        <title>Single cell metagenomics reveals metabolic interactions within the superorganism composed of flagellate Streblomastix strix and complex community of Bacteroidetes bacteria on its surface.</title>
        <authorList>
            <person name="Treitli S.C."/>
            <person name="Kolisko M."/>
            <person name="Husnik F."/>
            <person name="Keeling P."/>
            <person name="Hampl V."/>
        </authorList>
    </citation>
    <scope>NUCLEOTIDE SEQUENCE [LARGE SCALE GENOMIC DNA]</scope>
    <source>
        <strain evidence="3">ST1C</strain>
    </source>
</reference>
<organism evidence="3 4">
    <name type="scientific">Streblomastix strix</name>
    <dbReference type="NCBI Taxonomy" id="222440"/>
    <lineage>
        <taxon>Eukaryota</taxon>
        <taxon>Metamonada</taxon>
        <taxon>Preaxostyla</taxon>
        <taxon>Oxymonadida</taxon>
        <taxon>Streblomastigidae</taxon>
        <taxon>Streblomastix</taxon>
    </lineage>
</organism>
<dbReference type="GO" id="GO:0016491">
    <property type="term" value="F:oxidoreductase activity"/>
    <property type="evidence" value="ECO:0007669"/>
    <property type="project" value="UniProtKB-KW"/>
</dbReference>
<dbReference type="SUPFAM" id="SSF51735">
    <property type="entry name" value="NAD(P)-binding Rossmann-fold domains"/>
    <property type="match status" value="1"/>
</dbReference>
<sequence>MLATIFIILGVIFLLSLLGYLIPQCIVKFSKPLDLKTRYNSGYAVITGGNSGIGEAFAKKVAKMGFNVIILGQNSERLQKVEAEIKQINGDITVRSIQADLSGDAEQVSNGIVQKIGDVDISILFFNAGYGVFESSASPTDNVLRQFHSNIVTHQYLFQKLYPKLANRKLSSERRGGVLFTASVAGVMQMPGASTYGATKAYLGHLGECLATEADFFGIDVVSIYPGGVNTRFGERIPQAKVSKSIQSISQSGDNVADLALSSLGRITRLDSGFQSIIVRLITKIIDANIMIFLIKKAAPSFLKTMGLDLSKGNKNKNE</sequence>
<evidence type="ECO:0000256" key="2">
    <source>
        <dbReference type="ARBA" id="ARBA00023002"/>
    </source>
</evidence>
<name>A0A5J4US91_9EUKA</name>
<protein>
    <submittedName>
        <fullName evidence="3">Putative short-chain dehydrogenase</fullName>
    </submittedName>
</protein>
<evidence type="ECO:0000313" key="4">
    <source>
        <dbReference type="Proteomes" id="UP000324800"/>
    </source>
</evidence>
<accession>A0A5J4US91</accession>
<keyword evidence="2" id="KW-0560">Oxidoreductase</keyword>
<proteinExistence type="inferred from homology"/>
<evidence type="ECO:0000313" key="3">
    <source>
        <dbReference type="EMBL" id="KAA6372990.1"/>
    </source>
</evidence>
<dbReference type="Gene3D" id="3.40.50.720">
    <property type="entry name" value="NAD(P)-binding Rossmann-like Domain"/>
    <property type="match status" value="1"/>
</dbReference>
<dbReference type="PANTHER" id="PTHR42901">
    <property type="entry name" value="ALCOHOL DEHYDROGENASE"/>
    <property type="match status" value="1"/>
</dbReference>
<dbReference type="OrthoDB" id="5545019at2759"/>
<dbReference type="PANTHER" id="PTHR42901:SF1">
    <property type="entry name" value="ALCOHOL DEHYDROGENASE"/>
    <property type="match status" value="1"/>
</dbReference>
<comment type="caution">
    <text evidence="3">The sequence shown here is derived from an EMBL/GenBank/DDBJ whole genome shotgun (WGS) entry which is preliminary data.</text>
</comment>
<gene>
    <name evidence="3" type="ORF">EZS28_031483</name>
</gene>
<dbReference type="InterPro" id="IPR020904">
    <property type="entry name" value="Sc_DH/Rdtase_CS"/>
</dbReference>